<feature type="transmembrane region" description="Helical" evidence="7">
    <location>
        <begin position="325"/>
        <end position="355"/>
    </location>
</feature>
<feature type="transmembrane region" description="Helical" evidence="7">
    <location>
        <begin position="279"/>
        <end position="304"/>
    </location>
</feature>
<accession>A0ABT7R2E1</accession>
<keyword evidence="2" id="KW-1003">Cell membrane</keyword>
<protein>
    <submittedName>
        <fullName evidence="10">ABC transporter permease</fullName>
    </submittedName>
</protein>
<evidence type="ECO:0000256" key="7">
    <source>
        <dbReference type="SAM" id="Phobius"/>
    </source>
</evidence>
<evidence type="ECO:0000256" key="2">
    <source>
        <dbReference type="ARBA" id="ARBA00022475"/>
    </source>
</evidence>
<comment type="subcellular location">
    <subcellularLocation>
        <location evidence="1">Cell membrane</location>
        <topology evidence="1">Multi-pass membrane protein</topology>
    </subcellularLocation>
</comment>
<dbReference type="EMBL" id="JAQIBD010000005">
    <property type="protein sequence ID" value="MDM5272706.1"/>
    <property type="molecule type" value="Genomic_DNA"/>
</dbReference>
<evidence type="ECO:0000256" key="6">
    <source>
        <dbReference type="ARBA" id="ARBA00038076"/>
    </source>
</evidence>
<name>A0ABT7R2E1_9BACT</name>
<dbReference type="Proteomes" id="UP001169069">
    <property type="component" value="Unassembled WGS sequence"/>
</dbReference>
<organism evidence="10 11">
    <name type="scientific">Sulfurovum zhangzhouensis</name>
    <dbReference type="NCBI Taxonomy" id="3019067"/>
    <lineage>
        <taxon>Bacteria</taxon>
        <taxon>Pseudomonadati</taxon>
        <taxon>Campylobacterota</taxon>
        <taxon>Epsilonproteobacteria</taxon>
        <taxon>Campylobacterales</taxon>
        <taxon>Sulfurovaceae</taxon>
        <taxon>Sulfurovum</taxon>
    </lineage>
</organism>
<evidence type="ECO:0000256" key="4">
    <source>
        <dbReference type="ARBA" id="ARBA00022989"/>
    </source>
</evidence>
<reference evidence="10" key="1">
    <citation type="submission" date="2023-01" db="EMBL/GenBank/DDBJ databases">
        <title>Sulfurovum sp. zt1-1 genome assembly.</title>
        <authorList>
            <person name="Wang J."/>
        </authorList>
    </citation>
    <scope>NUCLEOTIDE SEQUENCE</scope>
    <source>
        <strain evidence="10">Zt1-1</strain>
    </source>
</reference>
<keyword evidence="5 7" id="KW-0472">Membrane</keyword>
<feature type="domain" description="ABC3 transporter permease C-terminal" evidence="8">
    <location>
        <begin position="283"/>
        <end position="396"/>
    </location>
</feature>
<evidence type="ECO:0000256" key="3">
    <source>
        <dbReference type="ARBA" id="ARBA00022692"/>
    </source>
</evidence>
<dbReference type="InterPro" id="IPR050250">
    <property type="entry name" value="Macrolide_Exporter_MacB"/>
</dbReference>
<comment type="similarity">
    <text evidence="6">Belongs to the ABC-4 integral membrane protein family.</text>
</comment>
<dbReference type="Pfam" id="PF02687">
    <property type="entry name" value="FtsX"/>
    <property type="match status" value="1"/>
</dbReference>
<evidence type="ECO:0000313" key="10">
    <source>
        <dbReference type="EMBL" id="MDM5272706.1"/>
    </source>
</evidence>
<comment type="caution">
    <text evidence="10">The sequence shown here is derived from an EMBL/GenBank/DDBJ whole genome shotgun (WGS) entry which is preliminary data.</text>
</comment>
<dbReference type="InterPro" id="IPR025857">
    <property type="entry name" value="MacB_PCD"/>
</dbReference>
<feature type="transmembrane region" description="Helical" evidence="7">
    <location>
        <begin position="21"/>
        <end position="41"/>
    </location>
</feature>
<dbReference type="PANTHER" id="PTHR30572">
    <property type="entry name" value="MEMBRANE COMPONENT OF TRANSPORTER-RELATED"/>
    <property type="match status" value="1"/>
</dbReference>
<evidence type="ECO:0000259" key="8">
    <source>
        <dbReference type="Pfam" id="PF02687"/>
    </source>
</evidence>
<gene>
    <name evidence="10" type="ORF">PGH07_11030</name>
</gene>
<evidence type="ECO:0000256" key="5">
    <source>
        <dbReference type="ARBA" id="ARBA00023136"/>
    </source>
</evidence>
<feature type="domain" description="MacB-like periplasmic core" evidence="9">
    <location>
        <begin position="20"/>
        <end position="242"/>
    </location>
</feature>
<evidence type="ECO:0000256" key="1">
    <source>
        <dbReference type="ARBA" id="ARBA00004651"/>
    </source>
</evidence>
<feature type="transmembrane region" description="Helical" evidence="7">
    <location>
        <begin position="367"/>
        <end position="386"/>
    </location>
</feature>
<evidence type="ECO:0000313" key="11">
    <source>
        <dbReference type="Proteomes" id="UP001169069"/>
    </source>
</evidence>
<sequence>MFRNAFLQALREIRRNLMRSLLTAVGIVIGIASVIAMVNIGKGASQSITQSVEQLGSNTLYIMPGQRRGPGSRGAVEKPFKKKDLETLRSSIYALNAISPVESGSMTVVYKEQNYRTNIRGVENEYFQIQNWKMQAGREFEQNELRRGQNVCILGQTVIDNLSATPKSMIGQKIRLKNFSCSVIGVLEIKGANTFGHDQDDVVLVPFTLFQRRIGGSDNIHLMMAEVKENVPLEEARVQIERVLRERRHIEKNEEDDFQVRSMTALLDTISQVTTVLTVMLGAVAAISLVVGGIGIMNIMLVSVTERTREIGIRMAVGAMAKDILIQFLIESIVLSGLGGVVGILSGMLITFGVAKWLDIVLVIDPSITVIALIFSMLIGIIFGIIPARKAAQMNPIDALRYE</sequence>
<proteinExistence type="inferred from homology"/>
<dbReference type="RefSeq" id="WP_289414548.1">
    <property type="nucleotide sequence ID" value="NZ_JAQIBD010000005.1"/>
</dbReference>
<keyword evidence="4 7" id="KW-1133">Transmembrane helix</keyword>
<evidence type="ECO:0000259" key="9">
    <source>
        <dbReference type="Pfam" id="PF12704"/>
    </source>
</evidence>
<keyword evidence="11" id="KW-1185">Reference proteome</keyword>
<dbReference type="PANTHER" id="PTHR30572:SF4">
    <property type="entry name" value="ABC TRANSPORTER PERMEASE YTRF"/>
    <property type="match status" value="1"/>
</dbReference>
<dbReference type="InterPro" id="IPR003838">
    <property type="entry name" value="ABC3_permease_C"/>
</dbReference>
<dbReference type="Pfam" id="PF12704">
    <property type="entry name" value="MacB_PCD"/>
    <property type="match status" value="1"/>
</dbReference>
<keyword evidence="3 7" id="KW-0812">Transmembrane</keyword>